<feature type="transmembrane region" description="Helical" evidence="13">
    <location>
        <begin position="162"/>
        <end position="183"/>
    </location>
</feature>
<organism evidence="14 15">
    <name type="scientific">Aneurinibacillus danicus</name>
    <dbReference type="NCBI Taxonomy" id="267746"/>
    <lineage>
        <taxon>Bacteria</taxon>
        <taxon>Bacillati</taxon>
        <taxon>Bacillota</taxon>
        <taxon>Bacilli</taxon>
        <taxon>Bacillales</taxon>
        <taxon>Paenibacillaceae</taxon>
        <taxon>Aneurinibacillus group</taxon>
        <taxon>Aneurinibacillus</taxon>
    </lineage>
</organism>
<name>A0A511VCT3_9BACL</name>
<evidence type="ECO:0000256" key="9">
    <source>
        <dbReference type="ARBA" id="ARBA00022989"/>
    </source>
</evidence>
<feature type="transmembrane region" description="Helical" evidence="13">
    <location>
        <begin position="420"/>
        <end position="440"/>
    </location>
</feature>
<evidence type="ECO:0000313" key="15">
    <source>
        <dbReference type="Proteomes" id="UP000321157"/>
    </source>
</evidence>
<dbReference type="AlphaFoldDB" id="A0A511VCT3"/>
<dbReference type="PIRSF" id="PIRSF006603">
    <property type="entry name" value="DinF"/>
    <property type="match status" value="1"/>
</dbReference>
<dbReference type="InterPro" id="IPR050222">
    <property type="entry name" value="MATE_MdtK"/>
</dbReference>
<keyword evidence="5" id="KW-0813">Transport</keyword>
<dbReference type="InterPro" id="IPR048279">
    <property type="entry name" value="MdtK-like"/>
</dbReference>
<dbReference type="Proteomes" id="UP000321157">
    <property type="component" value="Unassembled WGS sequence"/>
</dbReference>
<dbReference type="GO" id="GO:0015297">
    <property type="term" value="F:antiporter activity"/>
    <property type="evidence" value="ECO:0007669"/>
    <property type="project" value="UniProtKB-KW"/>
</dbReference>
<dbReference type="CDD" id="cd13131">
    <property type="entry name" value="MATE_NorM_like"/>
    <property type="match status" value="1"/>
</dbReference>
<comment type="caution">
    <text evidence="14">The sequence shown here is derived from an EMBL/GenBank/DDBJ whole genome shotgun (WGS) entry which is preliminary data.</text>
</comment>
<evidence type="ECO:0000256" key="6">
    <source>
        <dbReference type="ARBA" id="ARBA00022449"/>
    </source>
</evidence>
<dbReference type="Pfam" id="PF01554">
    <property type="entry name" value="MatE"/>
    <property type="match status" value="2"/>
</dbReference>
<dbReference type="RefSeq" id="WP_146811266.1">
    <property type="nucleotide sequence ID" value="NZ_BJXX01000149.1"/>
</dbReference>
<comment type="similarity">
    <text evidence="3">Belongs to the multi antimicrobial extrusion (MATE) (TC 2.A.66.1) family.</text>
</comment>
<feature type="transmembrane region" description="Helical" evidence="13">
    <location>
        <begin position="195"/>
        <end position="215"/>
    </location>
</feature>
<sequence length="455" mass="49778">MRQTYSLKQKNRQLLEILLPILVTQLTLYAMNFFDTIMSGHASPSDLAGVAIGSSIWMPVFTGLNGIMMAVTPMIAQLLGAEKKGQIPFTVLQGVYLSLVLAVLVMVGGGLVLSPILNAMDLDTTVRDIAYRFLLAIGIGIAPLFISTVLRCFIDALGYTKVTMGITLVSLPLNVILNYILIYGKFGFPQLGGVGAGYASAVTYWCIALLSIYVIHRVQPFSGYRIFRQLYRPSLAAWKEQLKIGVPIGFSVFFETSIFAAVTLLMSEFSTATIAAHQAALNFASLLYMVPMSIAMALTIAVGFEVGAQRFKDAKQYSYLGIGMAVSMALLCACFLFFFSEQVAALYTTDTTVLQLTRHFLIYAIFFQLSDAVAAPIQGILRGYKNVNIVFIIALVSYWIIGLPIGYMTANYTSLGAFGYWIGLITGLLFGAIGLSARLLRIQRRFGQVNEQHCA</sequence>
<gene>
    <name evidence="14" type="primary">norM</name>
    <name evidence="14" type="ORF">ADA01nite_32080</name>
</gene>
<keyword evidence="15" id="KW-1185">Reference proteome</keyword>
<feature type="transmembrane region" description="Helical" evidence="13">
    <location>
        <begin position="54"/>
        <end position="79"/>
    </location>
</feature>
<dbReference type="GO" id="GO:0006811">
    <property type="term" value="P:monoatomic ion transport"/>
    <property type="evidence" value="ECO:0007669"/>
    <property type="project" value="UniProtKB-KW"/>
</dbReference>
<feature type="transmembrane region" description="Helical" evidence="13">
    <location>
        <begin position="389"/>
        <end position="408"/>
    </location>
</feature>
<feature type="transmembrane region" description="Helical" evidence="13">
    <location>
        <begin position="14"/>
        <end position="34"/>
    </location>
</feature>
<evidence type="ECO:0000256" key="1">
    <source>
        <dbReference type="ARBA" id="ARBA00003408"/>
    </source>
</evidence>
<feature type="transmembrane region" description="Helical" evidence="13">
    <location>
        <begin position="360"/>
        <end position="377"/>
    </location>
</feature>
<feature type="transmembrane region" description="Helical" evidence="13">
    <location>
        <begin position="129"/>
        <end position="150"/>
    </location>
</feature>
<keyword evidence="6" id="KW-0050">Antiport</keyword>
<dbReference type="EMBL" id="BJXX01000149">
    <property type="protein sequence ID" value="GEN35748.1"/>
    <property type="molecule type" value="Genomic_DNA"/>
</dbReference>
<feature type="transmembrane region" description="Helical" evidence="13">
    <location>
        <begin position="91"/>
        <end position="117"/>
    </location>
</feature>
<comment type="subcellular location">
    <subcellularLocation>
        <location evidence="2">Cell membrane</location>
        <topology evidence="2">Multi-pass membrane protein</topology>
    </subcellularLocation>
</comment>
<comment type="function">
    <text evidence="1">Multidrug efflux pump.</text>
</comment>
<evidence type="ECO:0000256" key="12">
    <source>
        <dbReference type="ARBA" id="ARBA00031636"/>
    </source>
</evidence>
<evidence type="ECO:0000256" key="2">
    <source>
        <dbReference type="ARBA" id="ARBA00004651"/>
    </source>
</evidence>
<dbReference type="PANTHER" id="PTHR43298">
    <property type="entry name" value="MULTIDRUG RESISTANCE PROTEIN NORM-RELATED"/>
    <property type="match status" value="1"/>
</dbReference>
<proteinExistence type="inferred from homology"/>
<feature type="transmembrane region" description="Helical" evidence="13">
    <location>
        <begin position="286"/>
        <end position="307"/>
    </location>
</feature>
<keyword evidence="10" id="KW-0406">Ion transport</keyword>
<evidence type="ECO:0000256" key="10">
    <source>
        <dbReference type="ARBA" id="ARBA00023065"/>
    </source>
</evidence>
<evidence type="ECO:0000256" key="8">
    <source>
        <dbReference type="ARBA" id="ARBA00022692"/>
    </source>
</evidence>
<dbReference type="OrthoDB" id="9780160at2"/>
<dbReference type="NCBIfam" id="TIGR00797">
    <property type="entry name" value="matE"/>
    <property type="match status" value="1"/>
</dbReference>
<keyword evidence="8 13" id="KW-0812">Transmembrane</keyword>
<keyword evidence="11 13" id="KW-0472">Membrane</keyword>
<dbReference type="GO" id="GO:0042910">
    <property type="term" value="F:xenobiotic transmembrane transporter activity"/>
    <property type="evidence" value="ECO:0007669"/>
    <property type="project" value="InterPro"/>
</dbReference>
<evidence type="ECO:0000256" key="4">
    <source>
        <dbReference type="ARBA" id="ARBA00020268"/>
    </source>
</evidence>
<evidence type="ECO:0000313" key="14">
    <source>
        <dbReference type="EMBL" id="GEN35748.1"/>
    </source>
</evidence>
<dbReference type="InterPro" id="IPR002528">
    <property type="entry name" value="MATE_fam"/>
</dbReference>
<keyword evidence="9 13" id="KW-1133">Transmembrane helix</keyword>
<evidence type="ECO:0000256" key="7">
    <source>
        <dbReference type="ARBA" id="ARBA00022475"/>
    </source>
</evidence>
<dbReference type="GO" id="GO:0005886">
    <property type="term" value="C:plasma membrane"/>
    <property type="evidence" value="ECO:0007669"/>
    <property type="project" value="UniProtKB-SubCell"/>
</dbReference>
<dbReference type="PANTHER" id="PTHR43298:SF2">
    <property type="entry name" value="FMN_FAD EXPORTER YEEO-RELATED"/>
    <property type="match status" value="1"/>
</dbReference>
<evidence type="ECO:0000256" key="11">
    <source>
        <dbReference type="ARBA" id="ARBA00023136"/>
    </source>
</evidence>
<evidence type="ECO:0000256" key="3">
    <source>
        <dbReference type="ARBA" id="ARBA00010199"/>
    </source>
</evidence>
<evidence type="ECO:0000256" key="13">
    <source>
        <dbReference type="SAM" id="Phobius"/>
    </source>
</evidence>
<protein>
    <recommendedName>
        <fullName evidence="4">Probable multidrug resistance protein NorM</fullName>
    </recommendedName>
    <alternativeName>
        <fullName evidence="12">Multidrug-efflux transporter</fullName>
    </alternativeName>
</protein>
<feature type="transmembrane region" description="Helical" evidence="13">
    <location>
        <begin position="319"/>
        <end position="340"/>
    </location>
</feature>
<evidence type="ECO:0000256" key="5">
    <source>
        <dbReference type="ARBA" id="ARBA00022448"/>
    </source>
</evidence>
<keyword evidence="7" id="KW-1003">Cell membrane</keyword>
<reference evidence="14 15" key="1">
    <citation type="submission" date="2019-07" db="EMBL/GenBank/DDBJ databases">
        <title>Whole genome shotgun sequence of Aneurinibacillus danicus NBRC 102444.</title>
        <authorList>
            <person name="Hosoyama A."/>
            <person name="Uohara A."/>
            <person name="Ohji S."/>
            <person name="Ichikawa N."/>
        </authorList>
    </citation>
    <scope>NUCLEOTIDE SEQUENCE [LARGE SCALE GENOMIC DNA]</scope>
    <source>
        <strain evidence="14 15">NBRC 102444</strain>
    </source>
</reference>
<feature type="transmembrane region" description="Helical" evidence="13">
    <location>
        <begin position="244"/>
        <end position="266"/>
    </location>
</feature>
<accession>A0A511VCT3</accession>